<dbReference type="HOGENOM" id="CLU_007295_0_0_7"/>
<dbReference type="GO" id="GO:0003676">
    <property type="term" value="F:nucleic acid binding"/>
    <property type="evidence" value="ECO:0007669"/>
    <property type="project" value="InterPro"/>
</dbReference>
<keyword evidence="6" id="KW-0175">Coiled coil</keyword>
<evidence type="ECO:0000313" key="9">
    <source>
        <dbReference type="Proteomes" id="UP000031163"/>
    </source>
</evidence>
<evidence type="ECO:0000256" key="5">
    <source>
        <dbReference type="ARBA" id="ARBA00047942"/>
    </source>
</evidence>
<dbReference type="InterPro" id="IPR029063">
    <property type="entry name" value="SAM-dependent_MTases_sf"/>
</dbReference>
<dbReference type="AlphaFoldDB" id="A0A0A8H218"/>
<dbReference type="RefSeq" id="WP_039650756.1">
    <property type="nucleotide sequence ID" value="NZ_CP007770.1"/>
</dbReference>
<dbReference type="Pfam" id="PF07669">
    <property type="entry name" value="Eco57I"/>
    <property type="match status" value="1"/>
</dbReference>
<dbReference type="PANTHER" id="PTHR33841">
    <property type="entry name" value="DNA METHYLTRANSFERASE YEEA-RELATED"/>
    <property type="match status" value="1"/>
</dbReference>
<evidence type="ECO:0000259" key="7">
    <source>
        <dbReference type="Pfam" id="PF07669"/>
    </source>
</evidence>
<reference evidence="8 9" key="1">
    <citation type="journal article" date="2014" name="Genome Biol. Evol.">
        <title>Comparative Genomics of the Campylobacter lari Group.</title>
        <authorList>
            <person name="Miller W.G."/>
            <person name="Yee E."/>
            <person name="Chapman M.H."/>
            <person name="Smith T.P."/>
            <person name="Bono J.L."/>
            <person name="Huynh S."/>
            <person name="Parker C.T."/>
            <person name="Vandamme P."/>
            <person name="Luong K."/>
            <person name="Korlach J."/>
        </authorList>
    </citation>
    <scope>NUCLEOTIDE SEQUENCE [LARGE SCALE GENOMIC DNA]</scope>
    <source>
        <strain evidence="8 9">NCTC 12927</strain>
    </source>
</reference>
<dbReference type="PANTHER" id="PTHR33841:SF1">
    <property type="entry name" value="DNA METHYLTRANSFERASE A"/>
    <property type="match status" value="1"/>
</dbReference>
<organism evidence="8 9">
    <name type="scientific">Campylobacter insulaenigrae NCTC 12927</name>
    <dbReference type="NCBI Taxonomy" id="1031564"/>
    <lineage>
        <taxon>Bacteria</taxon>
        <taxon>Pseudomonadati</taxon>
        <taxon>Campylobacterota</taxon>
        <taxon>Epsilonproteobacteria</taxon>
        <taxon>Campylobacterales</taxon>
        <taxon>Campylobacteraceae</taxon>
        <taxon>Campylobacter</taxon>
    </lineage>
</organism>
<dbReference type="REBASE" id="101369">
    <property type="entry name" value="Cin12927ORF1235P"/>
</dbReference>
<feature type="domain" description="Type II methyltransferase M.TaqI-like" evidence="7">
    <location>
        <begin position="572"/>
        <end position="889"/>
    </location>
</feature>
<dbReference type="Proteomes" id="UP000031163">
    <property type="component" value="Chromosome"/>
</dbReference>
<name>A0A0A8H218_9BACT</name>
<dbReference type="GO" id="GO:0032259">
    <property type="term" value="P:methylation"/>
    <property type="evidence" value="ECO:0007669"/>
    <property type="project" value="UniProtKB-KW"/>
</dbReference>
<evidence type="ECO:0000256" key="2">
    <source>
        <dbReference type="ARBA" id="ARBA00022603"/>
    </source>
</evidence>
<dbReference type="PRINTS" id="PR00507">
    <property type="entry name" value="N12N6MTFRASE"/>
</dbReference>
<sequence>MNFYEEIKKYLDNNLFTNYALEVDFPNIYNFTQNENTYKTTLDDIICLYNAIQKSFQKYNEHQFEDEFISKVLEILGWKFIRQDEKIIQGKLEKPDFLLFSDENIKANYENLDKDVKKSSNEFTIIMESKAYNVEIDNKKVKDNPHFQILRYLSNLKKNYGFLTNGRFWRFYDNSTLSANKVFYEINLEQIIKDKNYQAFAYFYSIFASKSYTEEKHIEKSLQVNKESKIKIEDDLKSIIYGTNGNESLFEFIGSKIYNKTKADLKLIYENSLYFVFRLLFIAYFEDKFENILEKHKYFKSKISIKTLLQNLSDDESSSAGFGDLETIFQIYNEGKSSFDMPVFNGGLFDESKTTLLSTPKIFSDKDLKYVLEQLLNYKDKNLTFKRDYKTLSIEHLGTIYEGLLSYFFEVANEDIYYVSYKEKSKEIESYFDNYDFKILEKSKKVEKYNFYKKGQIYLKNSSNSRKSTASFYTPESIVNFLINSALKDKLNNENILKFKILDNACGSGHFLVGVLNAITHIVLSDFEHFTNLKQLHEQEKENIANHIKDFTQDYELDESDVLKRLLLKRIIYGVDLNPFSIELTKLSLWIDSFIFGTPLSFIEHHIKCGNALVGSNISDFKNLISQNADNLFTNSITQEFEILQEVFEKLDNLQDTNEEQIKQSKQIYQNEITPKLDKLNLYLNYINSLYFANKEELQFLKALSQDDIQNLNQNEQAKDIISKYQKEFSFFNYELEFPEIIENQVFKGFDIIIGNPPWDKSEFSDNDFFPQYKSDYRSLIASKKKEIQNNLLAKDYIKQNYEKQKAYIDIINVYYKNTFMSNSLTKDINLFRLFVEKNLSLLKQDGNLAYVLPSALMFEDGSLTLRKEILENKTLEYFYSFENRQAIFADVDSRYKFALMLIKNTQANNAHKIKTMFYKTDINSLKNKDEILTLSLKDIKKLSPIHLALMELKDKQSLEILKKCYKKFQNLSFDYIDFRQELNMTTDKDLFIEEFGEELLPLYEGKMIHQFNANFSQATYFLKKAKFDERLKSKELSRAKKATQKELNPELIKYDREFFRLGYRAIARDTDERTLIFSLLPKNCGFGHSMFANVPKLYILRDDEICINAMSHKRILFALALLNSLVVDFIIRNMVQINVSKTYLERIPFPQPSDDEIQNNEIYKTLAKNALLLQLYNDTNHYFDELKQEFNIKDDEIPKTKKAYDILRAKNDLLVKELYGLSDDEFSYMISTFKVLNEKQSEYIALLRN</sequence>
<accession>A0A0A8H218</accession>
<dbReference type="InterPro" id="IPR050953">
    <property type="entry name" value="N4_N6_ade-DNA_methylase"/>
</dbReference>
<protein>
    <recommendedName>
        <fullName evidence="1">site-specific DNA-methyltransferase (adenine-specific)</fullName>
        <ecNumber evidence="1">2.1.1.72</ecNumber>
    </recommendedName>
</protein>
<dbReference type="SUPFAM" id="SSF53335">
    <property type="entry name" value="S-adenosyl-L-methionine-dependent methyltransferases"/>
    <property type="match status" value="1"/>
</dbReference>
<keyword evidence="8" id="KW-0255">Endonuclease</keyword>
<evidence type="ECO:0000256" key="3">
    <source>
        <dbReference type="ARBA" id="ARBA00022679"/>
    </source>
</evidence>
<keyword evidence="8" id="KW-0540">Nuclease</keyword>
<dbReference type="EMBL" id="CP007770">
    <property type="protein sequence ID" value="AJC88193.1"/>
    <property type="molecule type" value="Genomic_DNA"/>
</dbReference>
<dbReference type="STRING" id="1031564.CINS_1235"/>
<dbReference type="EC" id="2.1.1.72" evidence="1"/>
<evidence type="ECO:0000256" key="6">
    <source>
        <dbReference type="SAM" id="Coils"/>
    </source>
</evidence>
<dbReference type="GeneID" id="74432019"/>
<dbReference type="KEGG" id="cis:CINS_1235"/>
<proteinExistence type="predicted"/>
<evidence type="ECO:0000256" key="1">
    <source>
        <dbReference type="ARBA" id="ARBA00011900"/>
    </source>
</evidence>
<dbReference type="InterPro" id="IPR011639">
    <property type="entry name" value="MethylTrfase_TaqI-like_dom"/>
</dbReference>
<dbReference type="GO" id="GO:0009007">
    <property type="term" value="F:site-specific DNA-methyltransferase (adenine-specific) activity"/>
    <property type="evidence" value="ECO:0007669"/>
    <property type="project" value="UniProtKB-EC"/>
</dbReference>
<dbReference type="GO" id="GO:0006304">
    <property type="term" value="P:DNA modification"/>
    <property type="evidence" value="ECO:0007669"/>
    <property type="project" value="InterPro"/>
</dbReference>
<keyword evidence="3" id="KW-0808">Transferase</keyword>
<evidence type="ECO:0000256" key="4">
    <source>
        <dbReference type="ARBA" id="ARBA00022691"/>
    </source>
</evidence>
<keyword evidence="4" id="KW-0949">S-adenosyl-L-methionine</keyword>
<keyword evidence="2" id="KW-0489">Methyltransferase</keyword>
<keyword evidence="8" id="KW-0378">Hydrolase</keyword>
<dbReference type="PROSITE" id="PS00092">
    <property type="entry name" value="N6_MTASE"/>
    <property type="match status" value="1"/>
</dbReference>
<evidence type="ECO:0000313" key="8">
    <source>
        <dbReference type="EMBL" id="AJC88193.1"/>
    </source>
</evidence>
<dbReference type="InterPro" id="IPR002052">
    <property type="entry name" value="DNA_methylase_N6_adenine_CS"/>
</dbReference>
<gene>
    <name evidence="8" type="ORF">CINS_1235</name>
</gene>
<comment type="catalytic activity">
    <reaction evidence="5">
        <text>a 2'-deoxyadenosine in DNA + S-adenosyl-L-methionine = an N(6)-methyl-2'-deoxyadenosine in DNA + S-adenosyl-L-homocysteine + H(+)</text>
        <dbReference type="Rhea" id="RHEA:15197"/>
        <dbReference type="Rhea" id="RHEA-COMP:12418"/>
        <dbReference type="Rhea" id="RHEA-COMP:12419"/>
        <dbReference type="ChEBI" id="CHEBI:15378"/>
        <dbReference type="ChEBI" id="CHEBI:57856"/>
        <dbReference type="ChEBI" id="CHEBI:59789"/>
        <dbReference type="ChEBI" id="CHEBI:90615"/>
        <dbReference type="ChEBI" id="CHEBI:90616"/>
        <dbReference type="EC" id="2.1.1.72"/>
    </reaction>
</comment>
<feature type="coiled-coil region" evidence="6">
    <location>
        <begin position="644"/>
        <end position="671"/>
    </location>
</feature>
<dbReference type="GO" id="GO:0004519">
    <property type="term" value="F:endonuclease activity"/>
    <property type="evidence" value="ECO:0007669"/>
    <property type="project" value="UniProtKB-KW"/>
</dbReference>
<dbReference type="Gene3D" id="3.40.50.150">
    <property type="entry name" value="Vaccinia Virus protein VP39"/>
    <property type="match status" value="2"/>
</dbReference>